<proteinExistence type="predicted"/>
<dbReference type="AlphaFoldDB" id="J3N847"/>
<keyword evidence="2" id="KW-1185">Reference proteome</keyword>
<reference evidence="1" key="2">
    <citation type="submission" date="2013-04" db="UniProtKB">
        <authorList>
            <consortium name="EnsemblPlants"/>
        </authorList>
    </citation>
    <scope>IDENTIFICATION</scope>
</reference>
<evidence type="ECO:0000313" key="1">
    <source>
        <dbReference type="EnsemblPlants" id="OB11G19830.1"/>
    </source>
</evidence>
<name>J3N847_ORYBR</name>
<sequence length="257" mass="27673">MGKPGWRSARSASSTAASSGVGAAAVRAPRRAHPRCMLLLPAVACRLPAVAGGAGSGGSGDARVHAALLMQPLPRENELFINYRLNPEMITRSNCFYPKVDNAWTHYNVPDVSVPSASTISPKASTEQTLNGWPPKSVASPPVAHEHQAAGPHRARLPVEIKFLKRLASGGLPMALGSCGPHRPRRLAISPSACHRASRPIRRVRTWRLSRRRAHGGEGEPGAHLIFSHAIELGPLPYLSHHRWLYCGKLGRPHTTS</sequence>
<dbReference type="EnsemblPlants" id="OB11G19830.1">
    <property type="protein sequence ID" value="OB11G19830.1"/>
    <property type="gene ID" value="OB11G19830"/>
</dbReference>
<reference evidence="1" key="1">
    <citation type="journal article" date="2013" name="Nat. Commun.">
        <title>Whole-genome sequencing of Oryza brachyantha reveals mechanisms underlying Oryza genome evolution.</title>
        <authorList>
            <person name="Chen J."/>
            <person name="Huang Q."/>
            <person name="Gao D."/>
            <person name="Wang J."/>
            <person name="Lang Y."/>
            <person name="Liu T."/>
            <person name="Li B."/>
            <person name="Bai Z."/>
            <person name="Luis Goicoechea J."/>
            <person name="Liang C."/>
            <person name="Chen C."/>
            <person name="Zhang W."/>
            <person name="Sun S."/>
            <person name="Liao Y."/>
            <person name="Zhang X."/>
            <person name="Yang L."/>
            <person name="Song C."/>
            <person name="Wang M."/>
            <person name="Shi J."/>
            <person name="Liu G."/>
            <person name="Liu J."/>
            <person name="Zhou H."/>
            <person name="Zhou W."/>
            <person name="Yu Q."/>
            <person name="An N."/>
            <person name="Chen Y."/>
            <person name="Cai Q."/>
            <person name="Wang B."/>
            <person name="Liu B."/>
            <person name="Min J."/>
            <person name="Huang Y."/>
            <person name="Wu H."/>
            <person name="Li Z."/>
            <person name="Zhang Y."/>
            <person name="Yin Y."/>
            <person name="Song W."/>
            <person name="Jiang J."/>
            <person name="Jackson S.A."/>
            <person name="Wing R.A."/>
            <person name="Wang J."/>
            <person name="Chen M."/>
        </authorList>
    </citation>
    <scope>NUCLEOTIDE SEQUENCE [LARGE SCALE GENOMIC DNA]</scope>
    <source>
        <strain evidence="1">cv. IRGC 101232</strain>
    </source>
</reference>
<organism evidence="1">
    <name type="scientific">Oryza brachyantha</name>
    <name type="common">malo sina</name>
    <dbReference type="NCBI Taxonomy" id="4533"/>
    <lineage>
        <taxon>Eukaryota</taxon>
        <taxon>Viridiplantae</taxon>
        <taxon>Streptophyta</taxon>
        <taxon>Embryophyta</taxon>
        <taxon>Tracheophyta</taxon>
        <taxon>Spermatophyta</taxon>
        <taxon>Magnoliopsida</taxon>
        <taxon>Liliopsida</taxon>
        <taxon>Poales</taxon>
        <taxon>Poaceae</taxon>
        <taxon>BOP clade</taxon>
        <taxon>Oryzoideae</taxon>
        <taxon>Oryzeae</taxon>
        <taxon>Oryzinae</taxon>
        <taxon>Oryza</taxon>
    </lineage>
</organism>
<dbReference type="Gramene" id="OB11G19830.1">
    <property type="protein sequence ID" value="OB11G19830.1"/>
    <property type="gene ID" value="OB11G19830"/>
</dbReference>
<dbReference type="HOGENOM" id="CLU_1083268_0_0_1"/>
<evidence type="ECO:0000313" key="2">
    <source>
        <dbReference type="Proteomes" id="UP000006038"/>
    </source>
</evidence>
<accession>J3N847</accession>
<protein>
    <submittedName>
        <fullName evidence="1">Uncharacterized protein</fullName>
    </submittedName>
</protein>
<dbReference type="Proteomes" id="UP000006038">
    <property type="component" value="Chromosome 11"/>
</dbReference>